<dbReference type="EMBL" id="BMMF01000013">
    <property type="protein sequence ID" value="GGK47755.1"/>
    <property type="molecule type" value="Genomic_DNA"/>
</dbReference>
<sequence length="141" mass="15085">MRDDGPESVSGEIILNVCTTCRDAGDPDPQAERPGAILARVLEAALAARASAGDPLPIRVEPVACLSVCKRPCTLAASAPGRWTYVWGDIDPATHVEDILDGLAKYAASQDGVVPWRERPDIFKKGVVARIPPFPRRDAAE</sequence>
<organism evidence="1 2">
    <name type="scientific">Salinarimonas ramus</name>
    <dbReference type="NCBI Taxonomy" id="690164"/>
    <lineage>
        <taxon>Bacteria</taxon>
        <taxon>Pseudomonadati</taxon>
        <taxon>Pseudomonadota</taxon>
        <taxon>Alphaproteobacteria</taxon>
        <taxon>Hyphomicrobiales</taxon>
        <taxon>Salinarimonadaceae</taxon>
        <taxon>Salinarimonas</taxon>
    </lineage>
</organism>
<protein>
    <submittedName>
        <fullName evidence="1">Metal-binding protein</fullName>
    </submittedName>
</protein>
<accession>A0A917QGD5</accession>
<dbReference type="InterPro" id="IPR012863">
    <property type="entry name" value="DUF1636"/>
</dbReference>
<gene>
    <name evidence="1" type="ORF">GCM10011322_38510</name>
</gene>
<dbReference type="Pfam" id="PF07845">
    <property type="entry name" value="DUF1636"/>
    <property type="match status" value="1"/>
</dbReference>
<name>A0A917QGD5_9HYPH</name>
<keyword evidence="2" id="KW-1185">Reference proteome</keyword>
<evidence type="ECO:0000313" key="1">
    <source>
        <dbReference type="EMBL" id="GGK47755.1"/>
    </source>
</evidence>
<dbReference type="RefSeq" id="WP_188914891.1">
    <property type="nucleotide sequence ID" value="NZ_BMMF01000013.1"/>
</dbReference>
<dbReference type="AlphaFoldDB" id="A0A917QGD5"/>
<proteinExistence type="predicted"/>
<comment type="caution">
    <text evidence="1">The sequence shown here is derived from an EMBL/GenBank/DDBJ whole genome shotgun (WGS) entry which is preliminary data.</text>
</comment>
<reference evidence="1 2" key="1">
    <citation type="journal article" date="2014" name="Int. J. Syst. Evol. Microbiol.">
        <title>Complete genome sequence of Corynebacterium casei LMG S-19264T (=DSM 44701T), isolated from a smear-ripened cheese.</title>
        <authorList>
            <consortium name="US DOE Joint Genome Institute (JGI-PGF)"/>
            <person name="Walter F."/>
            <person name="Albersmeier A."/>
            <person name="Kalinowski J."/>
            <person name="Ruckert C."/>
        </authorList>
    </citation>
    <scope>NUCLEOTIDE SEQUENCE [LARGE SCALE GENOMIC DNA]</scope>
    <source>
        <strain evidence="1 2">CGMCC 1.9161</strain>
    </source>
</reference>
<dbReference type="Proteomes" id="UP000600449">
    <property type="component" value="Unassembled WGS sequence"/>
</dbReference>
<dbReference type="InterPro" id="IPR036249">
    <property type="entry name" value="Thioredoxin-like_sf"/>
</dbReference>
<evidence type="ECO:0000313" key="2">
    <source>
        <dbReference type="Proteomes" id="UP000600449"/>
    </source>
</evidence>
<dbReference type="SUPFAM" id="SSF52833">
    <property type="entry name" value="Thioredoxin-like"/>
    <property type="match status" value="1"/>
</dbReference>